<name>A0A0M2KDY8_9GAMM</name>
<reference evidence="1" key="1">
    <citation type="submission" date="2015-01" db="EMBL/GenBank/DDBJ databases">
        <title>Erwinia tracheiphila.</title>
        <authorList>
            <person name="Shapiro L.R."/>
        </authorList>
    </citation>
    <scope>NUCLEOTIDE SEQUENCE [LARGE SCALE GENOMIC DNA]</scope>
    <source>
        <strain evidence="1">BuffGH</strain>
    </source>
</reference>
<organism evidence="1 2">
    <name type="scientific">Erwinia tracheiphila</name>
    <dbReference type="NCBI Taxonomy" id="65700"/>
    <lineage>
        <taxon>Bacteria</taxon>
        <taxon>Pseudomonadati</taxon>
        <taxon>Pseudomonadota</taxon>
        <taxon>Gammaproteobacteria</taxon>
        <taxon>Enterobacterales</taxon>
        <taxon>Erwiniaceae</taxon>
        <taxon>Erwinia</taxon>
    </lineage>
</organism>
<accession>A0A0M2KDY8</accession>
<keyword evidence="2" id="KW-1185">Reference proteome</keyword>
<sequence length="94" mass="10854">MKLDKANSRISLPRLGWIRYRNSREVIGEVKNVTVSQSCGKWYVSTLCKNISAQLMRLGLPLCKQAPRHDLPPDKDTVLPQRLRIFSIFISMLR</sequence>
<evidence type="ECO:0000313" key="2">
    <source>
        <dbReference type="Proteomes" id="UP000033924"/>
    </source>
</evidence>
<dbReference type="Proteomes" id="UP000033924">
    <property type="component" value="Unassembled WGS sequence"/>
</dbReference>
<dbReference type="STRING" id="65700.SY86_22890"/>
<comment type="caution">
    <text evidence="1">The sequence shown here is derived from an EMBL/GenBank/DDBJ whole genome shotgun (WGS) entry which is preliminary data.</text>
</comment>
<protein>
    <recommendedName>
        <fullName evidence="3">Transposase</fullName>
    </recommendedName>
</protein>
<proteinExistence type="predicted"/>
<dbReference type="EMBL" id="JXNU01000003">
    <property type="protein sequence ID" value="KKF37595.1"/>
    <property type="molecule type" value="Genomic_DNA"/>
</dbReference>
<evidence type="ECO:0000313" key="1">
    <source>
        <dbReference type="EMBL" id="KKF37595.1"/>
    </source>
</evidence>
<evidence type="ECO:0008006" key="3">
    <source>
        <dbReference type="Google" id="ProtNLM"/>
    </source>
</evidence>
<dbReference type="AlphaFoldDB" id="A0A0M2KDY8"/>
<dbReference type="PATRIC" id="fig|65700.7.peg.5702"/>
<gene>
    <name evidence="1" type="ORF">SY86_22890</name>
</gene>